<dbReference type="Proteomes" id="UP001489004">
    <property type="component" value="Unassembled WGS sequence"/>
</dbReference>
<evidence type="ECO:0000256" key="2">
    <source>
        <dbReference type="ARBA" id="ARBA00022448"/>
    </source>
</evidence>
<sequence length="519" mass="55585">MEMHCIKVSRGQPVLKQAAQVPADANGNVEDSDTHSVTLHESTGTETVRPADKGELQQPAWYTPRRLMALFCLILFLVWMDVGVIASNGVNGSPRTKEHPQGSGIQGDFDLSYFEDGVLPAVFMVGLMIASVILTDLTAYFNAFRLIGVGMVVWFLGALGSGLSQGFWSLLVARVAVGAGEASIITLSFPFIDDVAPPASKALWFGVLAVFPSVGVAIGYVFGGLVAGAWGWRACFFMEAGLAIPVILLTLCAPAVTLRSSLSVVRAATGKVGWKERFGYSLRHLWGDLKILHQHPVFLYNNWGYVPQQAAIGAFTFWGPKAAKEMFTMPPDEVDVAIAAVTITTAIVGTIGGGVILDKIGSNIRNGMLINLWTSALALVSCQVAFLAVHSFAVFCLVFGLGLLFLFTSTAAAYAISMWSIPPPQRPASQAIMIVTMHLFGDVPSPPVVGAIQGAAHNWRLSLSIITATLVISVLLYVLGLVASGTALDYHVQEEEQTEGYVDLPRTQSEADRQPIMNA</sequence>
<evidence type="ECO:0000256" key="3">
    <source>
        <dbReference type="ARBA" id="ARBA00022692"/>
    </source>
</evidence>
<dbReference type="EMBL" id="JALJOR010000004">
    <property type="protein sequence ID" value="KAK9817907.1"/>
    <property type="molecule type" value="Genomic_DNA"/>
</dbReference>
<organism evidence="10 11">
    <name type="scientific">[Myrmecia] bisecta</name>
    <dbReference type="NCBI Taxonomy" id="41462"/>
    <lineage>
        <taxon>Eukaryota</taxon>
        <taxon>Viridiplantae</taxon>
        <taxon>Chlorophyta</taxon>
        <taxon>core chlorophytes</taxon>
        <taxon>Trebouxiophyceae</taxon>
        <taxon>Trebouxiales</taxon>
        <taxon>Trebouxiaceae</taxon>
        <taxon>Myrmecia</taxon>
    </lineage>
</organism>
<dbReference type="InterPro" id="IPR020846">
    <property type="entry name" value="MFS_dom"/>
</dbReference>
<dbReference type="PROSITE" id="PS50850">
    <property type="entry name" value="MFS"/>
    <property type="match status" value="1"/>
</dbReference>
<feature type="transmembrane region" description="Helical" evidence="8">
    <location>
        <begin position="234"/>
        <end position="256"/>
    </location>
</feature>
<feature type="transmembrane region" description="Helical" evidence="8">
    <location>
        <begin position="461"/>
        <end position="483"/>
    </location>
</feature>
<dbReference type="InterPro" id="IPR011701">
    <property type="entry name" value="MFS"/>
</dbReference>
<keyword evidence="3 8" id="KW-0812">Transmembrane</keyword>
<dbReference type="PANTHER" id="PTHR23505">
    <property type="entry name" value="SPINSTER"/>
    <property type="match status" value="1"/>
</dbReference>
<evidence type="ECO:0000256" key="4">
    <source>
        <dbReference type="ARBA" id="ARBA00022989"/>
    </source>
</evidence>
<feature type="transmembrane region" description="Helical" evidence="8">
    <location>
        <begin position="392"/>
        <end position="416"/>
    </location>
</feature>
<gene>
    <name evidence="10" type="ORF">WJX72_004115</name>
</gene>
<feature type="transmembrane region" description="Helical" evidence="8">
    <location>
        <begin position="117"/>
        <end position="134"/>
    </location>
</feature>
<dbReference type="SUPFAM" id="SSF103473">
    <property type="entry name" value="MFS general substrate transporter"/>
    <property type="match status" value="1"/>
</dbReference>
<evidence type="ECO:0000313" key="10">
    <source>
        <dbReference type="EMBL" id="KAK9817907.1"/>
    </source>
</evidence>
<evidence type="ECO:0000313" key="11">
    <source>
        <dbReference type="Proteomes" id="UP001489004"/>
    </source>
</evidence>
<feature type="transmembrane region" description="Helical" evidence="8">
    <location>
        <begin position="369"/>
        <end position="386"/>
    </location>
</feature>
<feature type="domain" description="Major facilitator superfamily (MFS) profile" evidence="9">
    <location>
        <begin position="67"/>
        <end position="486"/>
    </location>
</feature>
<reference evidence="10 11" key="1">
    <citation type="journal article" date="2024" name="Nat. Commun.">
        <title>Phylogenomics reveals the evolutionary origins of lichenization in chlorophyte algae.</title>
        <authorList>
            <person name="Puginier C."/>
            <person name="Libourel C."/>
            <person name="Otte J."/>
            <person name="Skaloud P."/>
            <person name="Haon M."/>
            <person name="Grisel S."/>
            <person name="Petersen M."/>
            <person name="Berrin J.G."/>
            <person name="Delaux P.M."/>
            <person name="Dal Grande F."/>
            <person name="Keller J."/>
        </authorList>
    </citation>
    <scope>NUCLEOTIDE SEQUENCE [LARGE SCALE GENOMIC DNA]</scope>
    <source>
        <strain evidence="10 11">SAG 2043</strain>
    </source>
</reference>
<dbReference type="AlphaFoldDB" id="A0AAW1Q8Y0"/>
<keyword evidence="2" id="KW-0813">Transport</keyword>
<evidence type="ECO:0000256" key="1">
    <source>
        <dbReference type="ARBA" id="ARBA00004141"/>
    </source>
</evidence>
<keyword evidence="5 8" id="KW-0472">Membrane</keyword>
<keyword evidence="4 8" id="KW-1133">Transmembrane helix</keyword>
<feature type="region of interest" description="Disordered" evidence="7">
    <location>
        <begin position="23"/>
        <end position="52"/>
    </location>
</feature>
<accession>A0AAW1Q8Y0</accession>
<feature type="transmembrane region" description="Helical" evidence="8">
    <location>
        <begin position="202"/>
        <end position="222"/>
    </location>
</feature>
<feature type="transmembrane region" description="Helical" evidence="8">
    <location>
        <begin position="67"/>
        <end position="86"/>
    </location>
</feature>
<dbReference type="InterPro" id="IPR044770">
    <property type="entry name" value="MFS_spinster-like"/>
</dbReference>
<feature type="compositionally biased region" description="Polar residues" evidence="7">
    <location>
        <begin position="35"/>
        <end position="46"/>
    </location>
</feature>
<dbReference type="GO" id="GO:0022857">
    <property type="term" value="F:transmembrane transporter activity"/>
    <property type="evidence" value="ECO:0007669"/>
    <property type="project" value="InterPro"/>
</dbReference>
<feature type="region of interest" description="Disordered" evidence="7">
    <location>
        <begin position="499"/>
        <end position="519"/>
    </location>
</feature>
<dbReference type="PANTHER" id="PTHR23505:SF79">
    <property type="entry name" value="PROTEIN SPINSTER"/>
    <property type="match status" value="1"/>
</dbReference>
<comment type="caution">
    <text evidence="10">The sequence shown here is derived from an EMBL/GenBank/DDBJ whole genome shotgun (WGS) entry which is preliminary data.</text>
</comment>
<feature type="transmembrane region" description="Helical" evidence="8">
    <location>
        <begin position="146"/>
        <end position="168"/>
    </location>
</feature>
<comment type="similarity">
    <text evidence="6">Belongs to the major facilitator superfamily. Spinster (TC 2.A.1.49) family.</text>
</comment>
<dbReference type="Pfam" id="PF07690">
    <property type="entry name" value="MFS_1"/>
    <property type="match status" value="1"/>
</dbReference>
<comment type="subcellular location">
    <subcellularLocation>
        <location evidence="1">Membrane</location>
        <topology evidence="1">Multi-pass membrane protein</topology>
    </subcellularLocation>
</comment>
<keyword evidence="11" id="KW-1185">Reference proteome</keyword>
<evidence type="ECO:0000256" key="5">
    <source>
        <dbReference type="ARBA" id="ARBA00023136"/>
    </source>
</evidence>
<proteinExistence type="inferred from homology"/>
<evidence type="ECO:0000256" key="6">
    <source>
        <dbReference type="ARBA" id="ARBA00024338"/>
    </source>
</evidence>
<protein>
    <recommendedName>
        <fullName evidence="9">Major facilitator superfamily (MFS) profile domain-containing protein</fullName>
    </recommendedName>
</protein>
<dbReference type="GO" id="GO:0016020">
    <property type="term" value="C:membrane"/>
    <property type="evidence" value="ECO:0007669"/>
    <property type="project" value="UniProtKB-SubCell"/>
</dbReference>
<name>A0AAW1Q8Y0_9CHLO</name>
<feature type="transmembrane region" description="Helical" evidence="8">
    <location>
        <begin position="336"/>
        <end position="357"/>
    </location>
</feature>
<dbReference type="Gene3D" id="1.20.1250.20">
    <property type="entry name" value="MFS general substrate transporter like domains"/>
    <property type="match status" value="1"/>
</dbReference>
<dbReference type="InterPro" id="IPR036259">
    <property type="entry name" value="MFS_trans_sf"/>
</dbReference>
<evidence type="ECO:0000256" key="8">
    <source>
        <dbReference type="SAM" id="Phobius"/>
    </source>
</evidence>
<evidence type="ECO:0000256" key="7">
    <source>
        <dbReference type="SAM" id="MobiDB-lite"/>
    </source>
</evidence>
<evidence type="ECO:0000259" key="9">
    <source>
        <dbReference type="PROSITE" id="PS50850"/>
    </source>
</evidence>